<feature type="repeat" description="ANK" evidence="3">
    <location>
        <begin position="430"/>
        <end position="462"/>
    </location>
</feature>
<evidence type="ECO:0000313" key="5">
    <source>
        <dbReference type="EMBL" id="KAG2459084.1"/>
    </source>
</evidence>
<dbReference type="InterPro" id="IPR036770">
    <property type="entry name" value="Ankyrin_rpt-contain_sf"/>
</dbReference>
<feature type="non-terminal residue" evidence="5">
    <location>
        <position position="1"/>
    </location>
</feature>
<dbReference type="EMBL" id="JAATIS010005477">
    <property type="protein sequence ID" value="KAG2459084.1"/>
    <property type="molecule type" value="Genomic_DNA"/>
</dbReference>
<dbReference type="GO" id="GO:0085020">
    <property type="term" value="P:protein K6-linked ubiquitination"/>
    <property type="evidence" value="ECO:0007669"/>
    <property type="project" value="TreeGrafter"/>
</dbReference>
<proteinExistence type="predicted"/>
<dbReference type="InterPro" id="IPR036420">
    <property type="entry name" value="BRCT_dom_sf"/>
</dbReference>
<name>A0A8X7X0N0_POLSE</name>
<gene>
    <name evidence="5" type="primary">Bard1</name>
    <name evidence="5" type="ORF">GTO96_0018826</name>
</gene>
<dbReference type="Gene3D" id="3.40.50.10190">
    <property type="entry name" value="BRCT domain"/>
    <property type="match status" value="1"/>
</dbReference>
<dbReference type="Pfam" id="PF12796">
    <property type="entry name" value="Ank_2"/>
    <property type="match status" value="1"/>
</dbReference>
<dbReference type="PANTHER" id="PTHR24171:SF8">
    <property type="entry name" value="BRCA1-ASSOCIATED RING DOMAIN PROTEIN 1"/>
    <property type="match status" value="1"/>
</dbReference>
<dbReference type="CDD" id="cd17720">
    <property type="entry name" value="BRCT_Bard1_rpt2"/>
    <property type="match status" value="1"/>
</dbReference>
<dbReference type="Proteomes" id="UP000886611">
    <property type="component" value="Unassembled WGS sequence"/>
</dbReference>
<feature type="repeat" description="ANK" evidence="3">
    <location>
        <begin position="397"/>
        <end position="429"/>
    </location>
</feature>
<dbReference type="PROSITE" id="PS50088">
    <property type="entry name" value="ANK_REPEAT"/>
    <property type="match status" value="3"/>
</dbReference>
<dbReference type="GO" id="GO:0004842">
    <property type="term" value="F:ubiquitin-protein transferase activity"/>
    <property type="evidence" value="ECO:0007669"/>
    <property type="project" value="TreeGrafter"/>
</dbReference>
<keyword evidence="1" id="KW-0677">Repeat</keyword>
<feature type="non-terminal residue" evidence="5">
    <location>
        <position position="736"/>
    </location>
</feature>
<evidence type="ECO:0000256" key="4">
    <source>
        <dbReference type="SAM" id="MobiDB-lite"/>
    </source>
</evidence>
<accession>A0A8X7X0N0</accession>
<evidence type="ECO:0000256" key="1">
    <source>
        <dbReference type="ARBA" id="ARBA00022737"/>
    </source>
</evidence>
<dbReference type="GO" id="GO:0031436">
    <property type="term" value="C:BRCA1-BARD1 complex"/>
    <property type="evidence" value="ECO:0007669"/>
    <property type="project" value="TreeGrafter"/>
</dbReference>
<dbReference type="PRINTS" id="PR01415">
    <property type="entry name" value="ANKYRIN"/>
</dbReference>
<organism evidence="5 6">
    <name type="scientific">Polypterus senegalus</name>
    <name type="common">Senegal bichir</name>
    <dbReference type="NCBI Taxonomy" id="55291"/>
    <lineage>
        <taxon>Eukaryota</taxon>
        <taxon>Metazoa</taxon>
        <taxon>Chordata</taxon>
        <taxon>Craniata</taxon>
        <taxon>Vertebrata</taxon>
        <taxon>Euteleostomi</taxon>
        <taxon>Actinopterygii</taxon>
        <taxon>Polypteriformes</taxon>
        <taxon>Polypteridae</taxon>
        <taxon>Polypterus</taxon>
    </lineage>
</organism>
<reference evidence="5 6" key="1">
    <citation type="journal article" date="2021" name="Cell">
        <title>Tracing the genetic footprints of vertebrate landing in non-teleost ray-finned fishes.</title>
        <authorList>
            <person name="Bi X."/>
            <person name="Wang K."/>
            <person name="Yang L."/>
            <person name="Pan H."/>
            <person name="Jiang H."/>
            <person name="Wei Q."/>
            <person name="Fang M."/>
            <person name="Yu H."/>
            <person name="Zhu C."/>
            <person name="Cai Y."/>
            <person name="He Y."/>
            <person name="Gan X."/>
            <person name="Zeng H."/>
            <person name="Yu D."/>
            <person name="Zhu Y."/>
            <person name="Jiang H."/>
            <person name="Qiu Q."/>
            <person name="Yang H."/>
            <person name="Zhang Y.E."/>
            <person name="Wang W."/>
            <person name="Zhu M."/>
            <person name="He S."/>
            <person name="Zhang G."/>
        </authorList>
    </citation>
    <scope>NUCLEOTIDE SEQUENCE [LARGE SCALE GENOMIC DNA]</scope>
    <source>
        <strain evidence="5">Bchr_013</strain>
    </source>
</reference>
<dbReference type="Gene3D" id="1.25.40.20">
    <property type="entry name" value="Ankyrin repeat-containing domain"/>
    <property type="match status" value="1"/>
</dbReference>
<evidence type="ECO:0000256" key="3">
    <source>
        <dbReference type="PROSITE-ProRule" id="PRU00023"/>
    </source>
</evidence>
<feature type="region of interest" description="Disordered" evidence="4">
    <location>
        <begin position="289"/>
        <end position="396"/>
    </location>
</feature>
<feature type="compositionally biased region" description="Polar residues" evidence="4">
    <location>
        <begin position="306"/>
        <end position="315"/>
    </location>
</feature>
<keyword evidence="6" id="KW-1185">Reference proteome</keyword>
<evidence type="ECO:0000256" key="2">
    <source>
        <dbReference type="ARBA" id="ARBA00023043"/>
    </source>
</evidence>
<protein>
    <submittedName>
        <fullName evidence="5">BARD1 protein</fullName>
    </submittedName>
</protein>
<dbReference type="PANTHER" id="PTHR24171">
    <property type="entry name" value="ANKYRIN REPEAT DOMAIN-CONTAINING PROTEIN 39-RELATED"/>
    <property type="match status" value="1"/>
</dbReference>
<dbReference type="SUPFAM" id="SSF48403">
    <property type="entry name" value="Ankyrin repeat"/>
    <property type="match status" value="1"/>
</dbReference>
<sequence length="736" mass="80888">MRGSVSVCLSVQPRSKRWSRGNGSTSEDTQARSCTSESLREGCSVCHTPTWQKDIQINRQLNGVVQLCNQLENLLMLGCDKEADPVMDENTPQSAVQPESREKPKKTVTIWYSPRTRKVRAKVEKAASKKNEVQQKEGQAAFSILQDTSVFEFPSSDSSTSQCAKVKKSAPRQKKKSLKKINKEWGFWQEGSNVKDSVNVESEVLEPPSKKMVSFSSWEPSVCDSVSAPDTKGGKKATVDISSAEAKETLTSISKKTSLKDFSNTSPRLERFIREIGLGNSDFCSPSVSHGAESVCPSDDTKPNEKSSSLLNCQVTKKPKKALPVSPAFSSRVTRRRSSSTEKDSTELNTGQLSPKVLSSPNKDLLITSPSSRGLHQDTGSLQRSPGNPGVFKRNHKGETPLHLAAIKGDALSAEQLLNNGADPNLKDHAGWTPLHEACHHGHFKVVELLLQKGALLNTPGYQNDSPLHDAVKNGHTTIVELLLLHGASQDVVNLFGLKPIQYAENEDLRNILQTAPKRLSCPKALTHSDKLTVDQQKNEKLILASSGLSKRQQSQLSKLTTLIKAGKAEQYNSCGVKASLETGKQAPEEMFEAADGPKRSRINRQQLLPGLFDGCYFYFLGPFKFPSKEDLIQLVKTGGGNILCRQPKPDSDVTQTINTVAYHALPDSDQSFCTQYILYDSSYKYKPKQVHLGKVDSIARRKVRFIGLAEISCARMSSKAQTTAKMALTFGKKSK</sequence>
<keyword evidence="2 3" id="KW-0040">ANK repeat</keyword>
<dbReference type="GO" id="GO:0070531">
    <property type="term" value="C:BRCA1-A complex"/>
    <property type="evidence" value="ECO:0007669"/>
    <property type="project" value="TreeGrafter"/>
</dbReference>
<dbReference type="SMART" id="SM00248">
    <property type="entry name" value="ANK"/>
    <property type="match status" value="3"/>
</dbReference>
<feature type="repeat" description="ANK" evidence="3">
    <location>
        <begin position="463"/>
        <end position="495"/>
    </location>
</feature>
<feature type="compositionally biased region" description="Polar residues" evidence="4">
    <location>
        <begin position="347"/>
        <end position="386"/>
    </location>
</feature>
<comment type="caution">
    <text evidence="5">The sequence shown here is derived from an EMBL/GenBank/DDBJ whole genome shotgun (WGS) entry which is preliminary data.</text>
</comment>
<dbReference type="AlphaFoldDB" id="A0A8X7X0N0"/>
<dbReference type="PROSITE" id="PS50297">
    <property type="entry name" value="ANK_REP_REGION"/>
    <property type="match status" value="3"/>
</dbReference>
<dbReference type="InterPro" id="IPR002110">
    <property type="entry name" value="Ankyrin_rpt"/>
</dbReference>
<evidence type="ECO:0000313" key="6">
    <source>
        <dbReference type="Proteomes" id="UP000886611"/>
    </source>
</evidence>
<dbReference type="SUPFAM" id="SSF57850">
    <property type="entry name" value="RING/U-box"/>
    <property type="match status" value="1"/>
</dbReference>
<feature type="region of interest" description="Disordered" evidence="4">
    <location>
        <begin position="86"/>
        <end position="105"/>
    </location>
</feature>
<dbReference type="SUPFAM" id="SSF52113">
    <property type="entry name" value="BRCT domain"/>
    <property type="match status" value="1"/>
</dbReference>